<dbReference type="GO" id="GO:0003677">
    <property type="term" value="F:DNA binding"/>
    <property type="evidence" value="ECO:0007669"/>
    <property type="project" value="UniProtKB-KW"/>
</dbReference>
<evidence type="ECO:0000313" key="6">
    <source>
        <dbReference type="EMBL" id="WCT56550.1"/>
    </source>
</evidence>
<dbReference type="InterPro" id="IPR047057">
    <property type="entry name" value="MerR_fam"/>
</dbReference>
<dbReference type="CDD" id="cd01106">
    <property type="entry name" value="HTH_TipAL-Mta"/>
    <property type="match status" value="1"/>
</dbReference>
<dbReference type="KEGG" id="pka:PQ456_03175"/>
<evidence type="ECO:0000256" key="1">
    <source>
        <dbReference type="ARBA" id="ARBA00023015"/>
    </source>
</evidence>
<protein>
    <submittedName>
        <fullName evidence="6">MerR family transcriptional regulator</fullName>
    </submittedName>
</protein>
<dbReference type="RefSeq" id="WP_273614830.1">
    <property type="nucleotide sequence ID" value="NZ_CP117416.1"/>
</dbReference>
<accession>A0AAX3M3Q8</accession>
<dbReference type="Proteomes" id="UP001220509">
    <property type="component" value="Chromosome"/>
</dbReference>
<dbReference type="Pfam" id="PF13411">
    <property type="entry name" value="MerR_1"/>
    <property type="match status" value="1"/>
</dbReference>
<evidence type="ECO:0000313" key="7">
    <source>
        <dbReference type="Proteomes" id="UP001220509"/>
    </source>
</evidence>
<dbReference type="InterPro" id="IPR000551">
    <property type="entry name" value="MerR-type_HTH_dom"/>
</dbReference>
<dbReference type="GO" id="GO:0003700">
    <property type="term" value="F:DNA-binding transcription factor activity"/>
    <property type="evidence" value="ECO:0007669"/>
    <property type="project" value="InterPro"/>
</dbReference>
<dbReference type="PROSITE" id="PS50937">
    <property type="entry name" value="HTH_MERR_2"/>
    <property type="match status" value="1"/>
</dbReference>
<evidence type="ECO:0000256" key="4">
    <source>
        <dbReference type="ARBA" id="ARBA00023163"/>
    </source>
</evidence>
<evidence type="ECO:0000256" key="2">
    <source>
        <dbReference type="ARBA" id="ARBA00023125"/>
    </source>
</evidence>
<keyword evidence="3" id="KW-0010">Activator</keyword>
<reference evidence="6 7" key="1">
    <citation type="submission" date="2023-02" db="EMBL/GenBank/DDBJ databases">
        <title>Genome sequence of Paenibacillus kyungheensis KACC 18744.</title>
        <authorList>
            <person name="Kim S."/>
            <person name="Heo J."/>
            <person name="Kwon S.-W."/>
        </authorList>
    </citation>
    <scope>NUCLEOTIDE SEQUENCE [LARGE SCALE GENOMIC DNA]</scope>
    <source>
        <strain evidence="6 7">KACC 18744</strain>
    </source>
</reference>
<dbReference type="PANTHER" id="PTHR30204">
    <property type="entry name" value="REDOX-CYCLING DRUG-SENSING TRANSCRIPTIONAL ACTIVATOR SOXR"/>
    <property type="match status" value="1"/>
</dbReference>
<dbReference type="InterPro" id="IPR012925">
    <property type="entry name" value="TipAS_dom"/>
</dbReference>
<evidence type="ECO:0000259" key="5">
    <source>
        <dbReference type="PROSITE" id="PS50937"/>
    </source>
</evidence>
<keyword evidence="7" id="KW-1185">Reference proteome</keyword>
<dbReference type="EMBL" id="CP117416">
    <property type="protein sequence ID" value="WCT56550.1"/>
    <property type="molecule type" value="Genomic_DNA"/>
</dbReference>
<dbReference type="InterPro" id="IPR036244">
    <property type="entry name" value="TipA-like_antibiotic-bd"/>
</dbReference>
<name>A0AAX3M3Q8_9BACL</name>
<keyword evidence="4" id="KW-0804">Transcription</keyword>
<evidence type="ECO:0000256" key="3">
    <source>
        <dbReference type="ARBA" id="ARBA00023159"/>
    </source>
</evidence>
<keyword evidence="1" id="KW-0805">Transcription regulation</keyword>
<proteinExistence type="predicted"/>
<dbReference type="Gene3D" id="1.10.1660.10">
    <property type="match status" value="1"/>
</dbReference>
<organism evidence="6 7">
    <name type="scientific">Paenibacillus kyungheensis</name>
    <dbReference type="NCBI Taxonomy" id="1452732"/>
    <lineage>
        <taxon>Bacteria</taxon>
        <taxon>Bacillati</taxon>
        <taxon>Bacillota</taxon>
        <taxon>Bacilli</taxon>
        <taxon>Bacillales</taxon>
        <taxon>Paenibacillaceae</taxon>
        <taxon>Paenibacillus</taxon>
    </lineage>
</organism>
<feature type="domain" description="HTH merR-type" evidence="5">
    <location>
        <begin position="5"/>
        <end position="74"/>
    </location>
</feature>
<dbReference type="AlphaFoldDB" id="A0AAX3M3Q8"/>
<keyword evidence="2" id="KW-0238">DNA-binding</keyword>
<dbReference type="SMART" id="SM00422">
    <property type="entry name" value="HTH_MERR"/>
    <property type="match status" value="1"/>
</dbReference>
<dbReference type="Pfam" id="PF07739">
    <property type="entry name" value="TipAS"/>
    <property type="match status" value="1"/>
</dbReference>
<sequence>MKPQLLTIQNILHITGITKKTLHHYHKIGLLPPSHIADNGYRFYDRQTLATLQTILLFKEMGFSLTEIATMLPLSKAKQTDILIQQRQLLESKKQKLTTVIEQLDHYIERTDISKLTLFDDSTTPSIEEQYELEAKLVYGDTEIYQEFQENIEKLSDSDKKQAYDQFASNMESVFRNIALYQDRSPSDDKVQHYINQWSQYLAQFIGDDIRILLCIAETYRIDERFVRYFDTFGEEGYLTFLYEAIVYFVEKKSNTPIADS</sequence>
<gene>
    <name evidence="6" type="ORF">PQ456_03175</name>
</gene>
<dbReference type="SUPFAM" id="SSF89082">
    <property type="entry name" value="Antibiotic binding domain of TipA-like multidrug resistance regulators"/>
    <property type="match status" value="1"/>
</dbReference>
<dbReference type="PANTHER" id="PTHR30204:SF90">
    <property type="entry name" value="HTH-TYPE TRANSCRIPTIONAL ACTIVATOR MTA"/>
    <property type="match status" value="1"/>
</dbReference>
<dbReference type="SUPFAM" id="SSF46955">
    <property type="entry name" value="Putative DNA-binding domain"/>
    <property type="match status" value="1"/>
</dbReference>
<dbReference type="Gene3D" id="1.10.490.50">
    <property type="entry name" value="Antibiotic binding domain of TipA-like multidrug resistance regulators"/>
    <property type="match status" value="1"/>
</dbReference>
<dbReference type="InterPro" id="IPR009061">
    <property type="entry name" value="DNA-bd_dom_put_sf"/>
</dbReference>